<sequence length="386" mass="42550">MLVAFTISSNMFFVPLPKLFSSLFDFLITSIFTHGLGAVIGISVRDELWVARDILDITGIAVVSLNPKPIEAIILIFVLTFMRARTPKLRFGSVSVQSLTTNSSASSPSFTMKLNTQITVKNTNFGKFKFGDSTATIFYKGIPIGEAAIGKGKAKARSTKKVDVSVSLSSKKVTSGNLNLASDLKSGKLRLTSHETATTEQSRELRRQKQKKWLLYGIAFVIFQTGIIALFSLTVMKVRNPKFRVRSATFDTFDVVQTTNPSFNLKTNVALGIKNTNFGPYKYDNSTMYFYYGEAEVGSVVIPKSKAQFRRTKKITVALDLASTNLVGNTQLASDMNSGIVPLSSRSKLSGKVELMLIFKKKKSVGMDCTMEVNILTKELQNVKCK</sequence>
<reference evidence="3 4" key="1">
    <citation type="journal article" date="2019" name="Genome Biol. Evol.">
        <title>The Rhododendron genome and chromosomal organization provide insight into shared whole-genome duplications across the heath family (Ericaceae).</title>
        <authorList>
            <person name="Soza V.L."/>
            <person name="Lindsley D."/>
            <person name="Waalkes A."/>
            <person name="Ramage E."/>
            <person name="Patwardhan R.P."/>
            <person name="Burton J.N."/>
            <person name="Adey A."/>
            <person name="Kumar A."/>
            <person name="Qiu R."/>
            <person name="Shendure J."/>
            <person name="Hall B."/>
        </authorList>
    </citation>
    <scope>NUCLEOTIDE SEQUENCE [LARGE SCALE GENOMIC DNA]</scope>
    <source>
        <strain evidence="3">RSF 1966-606</strain>
    </source>
</reference>
<dbReference type="Pfam" id="PF03168">
    <property type="entry name" value="LEA_2"/>
    <property type="match status" value="2"/>
</dbReference>
<keyword evidence="1" id="KW-0472">Membrane</keyword>
<dbReference type="InterPro" id="IPR055301">
    <property type="entry name" value="Lea14-like_2"/>
</dbReference>
<dbReference type="PANTHER" id="PTHR31852">
    <property type="entry name" value="LATE EMBRYOGENESIS ABUNDANT (LEA) HYDROXYPROLINE-RICH GLYCOPROTEIN FAMILY"/>
    <property type="match status" value="1"/>
</dbReference>
<evidence type="ECO:0000259" key="2">
    <source>
        <dbReference type="Pfam" id="PF03168"/>
    </source>
</evidence>
<evidence type="ECO:0000313" key="3">
    <source>
        <dbReference type="EMBL" id="KAE9451700.1"/>
    </source>
</evidence>
<feature type="domain" description="Late embryogenesis abundant protein LEA-2 subgroup" evidence="2">
    <location>
        <begin position="118"/>
        <end position="185"/>
    </location>
</feature>
<keyword evidence="1" id="KW-0812">Transmembrane</keyword>
<feature type="domain" description="Late embryogenesis abundant protein LEA-2 subgroup" evidence="2">
    <location>
        <begin position="272"/>
        <end position="370"/>
    </location>
</feature>
<dbReference type="InterPro" id="IPR004864">
    <property type="entry name" value="LEA_2"/>
</dbReference>
<evidence type="ECO:0000256" key="1">
    <source>
        <dbReference type="SAM" id="Phobius"/>
    </source>
</evidence>
<feature type="transmembrane region" description="Helical" evidence="1">
    <location>
        <begin position="20"/>
        <end position="42"/>
    </location>
</feature>
<name>A0A6A4L0X1_9ERIC</name>
<evidence type="ECO:0000313" key="4">
    <source>
        <dbReference type="Proteomes" id="UP000428333"/>
    </source>
</evidence>
<feature type="non-terminal residue" evidence="3">
    <location>
        <position position="1"/>
    </location>
</feature>
<dbReference type="AlphaFoldDB" id="A0A6A4L0X1"/>
<comment type="caution">
    <text evidence="3">The sequence shown here is derived from an EMBL/GenBank/DDBJ whole genome shotgun (WGS) entry which is preliminary data.</text>
</comment>
<dbReference type="OrthoDB" id="1894389at2759"/>
<dbReference type="Gene3D" id="2.60.40.1820">
    <property type="match status" value="1"/>
</dbReference>
<dbReference type="Proteomes" id="UP000428333">
    <property type="component" value="Linkage Group LG10"/>
</dbReference>
<gene>
    <name evidence="3" type="ORF">C3L33_16402</name>
</gene>
<proteinExistence type="predicted"/>
<feature type="transmembrane region" description="Helical" evidence="1">
    <location>
        <begin position="213"/>
        <end position="236"/>
    </location>
</feature>
<protein>
    <recommendedName>
        <fullName evidence="2">Late embryogenesis abundant protein LEA-2 subgroup domain-containing protein</fullName>
    </recommendedName>
</protein>
<organism evidence="3 4">
    <name type="scientific">Rhododendron williamsianum</name>
    <dbReference type="NCBI Taxonomy" id="262921"/>
    <lineage>
        <taxon>Eukaryota</taxon>
        <taxon>Viridiplantae</taxon>
        <taxon>Streptophyta</taxon>
        <taxon>Embryophyta</taxon>
        <taxon>Tracheophyta</taxon>
        <taxon>Spermatophyta</taxon>
        <taxon>Magnoliopsida</taxon>
        <taxon>eudicotyledons</taxon>
        <taxon>Gunneridae</taxon>
        <taxon>Pentapetalae</taxon>
        <taxon>asterids</taxon>
        <taxon>Ericales</taxon>
        <taxon>Ericaceae</taxon>
        <taxon>Ericoideae</taxon>
        <taxon>Rhodoreae</taxon>
        <taxon>Rhododendron</taxon>
    </lineage>
</organism>
<accession>A0A6A4L0X1</accession>
<keyword evidence="4" id="KW-1185">Reference proteome</keyword>
<dbReference type="EMBL" id="QEFC01002702">
    <property type="protein sequence ID" value="KAE9451700.1"/>
    <property type="molecule type" value="Genomic_DNA"/>
</dbReference>
<keyword evidence="1" id="KW-1133">Transmembrane helix</keyword>